<protein>
    <submittedName>
        <fullName evidence="2">Uncharacterized protein</fullName>
    </submittedName>
</protein>
<accession>A0AC35FPP9</accession>
<reference evidence="2" key="1">
    <citation type="submission" date="2022-11" db="UniProtKB">
        <authorList>
            <consortium name="WormBaseParasite"/>
        </authorList>
    </citation>
    <scope>IDENTIFICATION</scope>
</reference>
<name>A0AC35FPP9_9BILA</name>
<sequence length="462" mass="52932">MNSSVFIKGHNGKYVCSENGNKPIICNREIPQAWEKFEIIKIDNDHVALKCMGKYVSSENGQKPMMCNRPEIYAWEIFLFIKHPNGFFSFRGNNGKYVTDGNGERAMTCQAEDIKAWELFTLVPADSAIGESSKQHQQKQMNATAIHLSPPSKLENYDVFKVIRNPDKSFAVTHKGQTYDAIKYVYDAIKYVNMSKNIANAIHNVAAPTKSLFDLAEKAKNVGKIAGQIAAVAGIFGAVIAFIPQNDPLMTKMNEIHKDMLKGFESLEKKINEVKFHITAESYHTNVTSEINFIYLRYIQMLKNPTPQSLEKFKESCKNQPPLKVIGLLADKLTGHPSVLEDYFNHINYDMRKLRYFEQFVLQQVTQLTVLFISAETLTSQNGKIDTENIPDWNIFQEHTNRINKVLKEYDDKIKKDYWPESVKKVARKCIDNGNLVKKGQYNYGNHQIARNILFELNKKHD</sequence>
<proteinExistence type="predicted"/>
<dbReference type="WBParaSite" id="PS1159_v2.g19663.t1">
    <property type="protein sequence ID" value="PS1159_v2.g19663.t1"/>
    <property type="gene ID" value="PS1159_v2.g19663"/>
</dbReference>
<dbReference type="Proteomes" id="UP000887580">
    <property type="component" value="Unplaced"/>
</dbReference>
<organism evidence="1 2">
    <name type="scientific">Panagrolaimus sp. PS1159</name>
    <dbReference type="NCBI Taxonomy" id="55785"/>
    <lineage>
        <taxon>Eukaryota</taxon>
        <taxon>Metazoa</taxon>
        <taxon>Ecdysozoa</taxon>
        <taxon>Nematoda</taxon>
        <taxon>Chromadorea</taxon>
        <taxon>Rhabditida</taxon>
        <taxon>Tylenchina</taxon>
        <taxon>Panagrolaimomorpha</taxon>
        <taxon>Panagrolaimoidea</taxon>
        <taxon>Panagrolaimidae</taxon>
        <taxon>Panagrolaimus</taxon>
    </lineage>
</organism>
<evidence type="ECO:0000313" key="1">
    <source>
        <dbReference type="Proteomes" id="UP000887580"/>
    </source>
</evidence>
<evidence type="ECO:0000313" key="2">
    <source>
        <dbReference type="WBParaSite" id="PS1159_v2.g19663.t1"/>
    </source>
</evidence>